<dbReference type="PANTHER" id="PTHR43377">
    <property type="entry name" value="BILIVERDIN REDUCTASE A"/>
    <property type="match status" value="1"/>
</dbReference>
<dbReference type="GO" id="GO:0000166">
    <property type="term" value="F:nucleotide binding"/>
    <property type="evidence" value="ECO:0007669"/>
    <property type="project" value="InterPro"/>
</dbReference>
<gene>
    <name evidence="2" type="ORF">ASZ90_015882</name>
</gene>
<dbReference type="EMBL" id="LNQE01001656">
    <property type="protein sequence ID" value="KUG14477.1"/>
    <property type="molecule type" value="Genomic_DNA"/>
</dbReference>
<dbReference type="AlphaFoldDB" id="A0A0W8F0X5"/>
<reference evidence="2" key="1">
    <citation type="journal article" date="2015" name="Proc. Natl. Acad. Sci. U.S.A.">
        <title>Networks of energetic and metabolic interactions define dynamics in microbial communities.</title>
        <authorList>
            <person name="Embree M."/>
            <person name="Liu J.K."/>
            <person name="Al-Bassam M.M."/>
            <person name="Zengler K."/>
        </authorList>
    </citation>
    <scope>NUCLEOTIDE SEQUENCE</scope>
</reference>
<comment type="caution">
    <text evidence="2">The sequence shown here is derived from an EMBL/GenBank/DDBJ whole genome shotgun (WGS) entry which is preliminary data.</text>
</comment>
<dbReference type="PANTHER" id="PTHR43377:SF1">
    <property type="entry name" value="BILIVERDIN REDUCTASE A"/>
    <property type="match status" value="1"/>
</dbReference>
<evidence type="ECO:0000259" key="1">
    <source>
        <dbReference type="Pfam" id="PF01408"/>
    </source>
</evidence>
<feature type="domain" description="Gfo/Idh/MocA-like oxidoreductase N-terminal" evidence="1">
    <location>
        <begin position="2"/>
        <end position="115"/>
    </location>
</feature>
<dbReference type="Gene3D" id="3.40.50.720">
    <property type="entry name" value="NAD(P)-binding Rossmann-like Domain"/>
    <property type="match status" value="1"/>
</dbReference>
<dbReference type="Pfam" id="PF01408">
    <property type="entry name" value="GFO_IDH_MocA"/>
    <property type="match status" value="1"/>
</dbReference>
<protein>
    <submittedName>
        <fullName evidence="2">Oxidoreductase, n-terminal:oxidoreductase, c-terminal</fullName>
    </submittedName>
</protein>
<dbReference type="InterPro" id="IPR000683">
    <property type="entry name" value="Gfo/Idh/MocA-like_OxRdtase_N"/>
</dbReference>
<dbReference type="InterPro" id="IPR051450">
    <property type="entry name" value="Gfo/Idh/MocA_Oxidoreductases"/>
</dbReference>
<proteinExistence type="predicted"/>
<name>A0A0W8F0X5_9ZZZZ</name>
<dbReference type="SUPFAM" id="SSF51735">
    <property type="entry name" value="NAD(P)-binding Rossmann-fold domains"/>
    <property type="match status" value="1"/>
</dbReference>
<dbReference type="Gene3D" id="3.30.360.10">
    <property type="entry name" value="Dihydrodipicolinate Reductase, domain 2"/>
    <property type="match status" value="1"/>
</dbReference>
<evidence type="ECO:0000313" key="2">
    <source>
        <dbReference type="EMBL" id="KUG14477.1"/>
    </source>
</evidence>
<dbReference type="InterPro" id="IPR036291">
    <property type="entry name" value="NAD(P)-bd_dom_sf"/>
</dbReference>
<organism evidence="2">
    <name type="scientific">hydrocarbon metagenome</name>
    <dbReference type="NCBI Taxonomy" id="938273"/>
    <lineage>
        <taxon>unclassified sequences</taxon>
        <taxon>metagenomes</taxon>
        <taxon>ecological metagenomes</taxon>
    </lineage>
</organism>
<accession>A0A0W8F0X5</accession>
<sequence length="303" mass="33930">MDVGVIGTGVMGRNHVRVYSELKLAANVFVYDVNYQAATGVAMANDATACDTIENLLESVDAVSVCVPTPYHREVGQKVLAAGVHLLMEKPICATTKEARELLALRSEDQVFGVGHIERFNPIVPEIRRIVRKPLFVEMNRHNPASARAVEASVIEDLMIHDLDILQHVLFGHPGELSAAGSLDAASALFRFNTTAAFISASRKSSKKIRRIYIEEEDLTVEGDFMDQEIFTYYKPGKYGVENERYVQENIIEKVMVNKVEPLKVELQTFLECVSQKRPFPVTPEQAIENLVLCERIREAVLR</sequence>